<dbReference type="Pfam" id="PF00652">
    <property type="entry name" value="Ricin_B_lectin"/>
    <property type="match status" value="2"/>
</dbReference>
<gene>
    <name evidence="8" type="primary">LOC107959588</name>
</gene>
<dbReference type="InterPro" id="IPR000772">
    <property type="entry name" value="Ricin_B_lectin"/>
</dbReference>
<evidence type="ECO:0000313" key="8">
    <source>
        <dbReference type="RefSeq" id="XP_016751164.1"/>
    </source>
</evidence>
<dbReference type="AlphaFoldDB" id="A0A1U8PLT4"/>
<name>A0A1U8PLT4_GOSHI</name>
<dbReference type="Pfam" id="PF00161">
    <property type="entry name" value="RIP"/>
    <property type="match status" value="1"/>
</dbReference>
<dbReference type="GO" id="GO:0017148">
    <property type="term" value="P:negative regulation of translation"/>
    <property type="evidence" value="ECO:0007669"/>
    <property type="project" value="UniProtKB-KW"/>
</dbReference>
<sequence length="589" mass="66134">MKAWIVLLLAVLAFMVEPRCCIAAKENEQKLKIYTVKFTTKGADRTSYQMFIKDLQNALTVRADRSGDIPVLPPRSAEPSDPQQYLLVKLSNGYQTVTLALDVSDVYILGYQPGGSGNSYFFSNVPNNVRNFLFPNTQNLSLPFTCNYGALETAAGAYRREIPLGIGELRQHVDNMNHMQPSSYRRPIARALIVCIQMISEAVRLRNIQQELLTIAEPRHDGTYNVFFPDGLVMEYETSWEDISTAIQSATDGIFRTAVRLVYDGQELVLSTVRQVIFTIAIMPLRCRRNTGALLQILRMPTSTSSSGFSPLLPVGTRSTDLEDNDRTCEKDLAPTSHIIGLDGFCVDVYQGSYHNGNKIVLSECLKNQAGQLWTLKTDDNTIRSGGKCLTTYGYSLKDYVMIYDCETAVPDATKWEIRRDGNIRNPKSGLVLTASRYSSTMINLVVDRNIYSSTQAWFVSNNTKPTVTTIVGYNGLCLLASRSRVWLEKCVKNDDEQLWAIYPDGTIRPKKNRNACLKCAYPGGYSVTVGTCEGWVEERWQFQSDGTVLHVVNEQVMDVKDTSSSLPEITVNDYNSQRLSQIWFQVQP</sequence>
<dbReference type="PANTHER" id="PTHR33453">
    <property type="match status" value="1"/>
</dbReference>
<dbReference type="Gene3D" id="4.10.470.10">
    <property type="entry name" value="Ricin (A Subunit), domain 2"/>
    <property type="match status" value="1"/>
</dbReference>
<dbReference type="InterPro" id="IPR016138">
    <property type="entry name" value="Ribosome_inactivat_prot_sub1"/>
</dbReference>
<protein>
    <recommendedName>
        <fullName evidence="4">Ribosome-inactivating protein</fullName>
    </recommendedName>
    <component>
        <recommendedName>
            <fullName evidence="4">Ribosome-inactivating protein chain A</fullName>
        </recommendedName>
        <alternativeName>
            <fullName evidence="4">rRNA N-glycosidase</fullName>
            <ecNumber evidence="4">3.2.2.22</ecNumber>
        </alternativeName>
    </component>
    <component>
        <recommendedName>
            <fullName evidence="4">Ribosome-inactivating protein chain B</fullName>
        </recommendedName>
    </component>
</protein>
<comment type="catalytic activity">
    <reaction evidence="4">
        <text>Endohydrolysis of the N-glycosidic bond at one specific adenosine on the 28S rRNA.</text>
        <dbReference type="EC" id="3.2.2.22"/>
    </reaction>
</comment>
<evidence type="ECO:0000256" key="5">
    <source>
        <dbReference type="SAM" id="SignalP"/>
    </source>
</evidence>
<feature type="signal peptide" evidence="5">
    <location>
        <begin position="1"/>
        <end position="23"/>
    </location>
</feature>
<keyword evidence="7" id="KW-1185">Reference proteome</keyword>
<dbReference type="SMR" id="A0A1U8PLT4"/>
<keyword evidence="4" id="KW-0378">Hydrolase</keyword>
<dbReference type="EC" id="3.2.2.22" evidence="4"/>
<dbReference type="SUPFAM" id="SSF56371">
    <property type="entry name" value="Ribosome inactivating proteins (RIP)"/>
    <property type="match status" value="1"/>
</dbReference>
<evidence type="ECO:0000256" key="3">
    <source>
        <dbReference type="ARBA" id="ARBA00023180"/>
    </source>
</evidence>
<dbReference type="PRINTS" id="PR00396">
    <property type="entry name" value="SHIGARICIN"/>
</dbReference>
<dbReference type="Proteomes" id="UP000818029">
    <property type="component" value="Chromosome A11"/>
</dbReference>
<reference evidence="8" key="2">
    <citation type="submission" date="2025-08" db="UniProtKB">
        <authorList>
            <consortium name="RefSeq"/>
        </authorList>
    </citation>
    <scope>IDENTIFICATION</scope>
</reference>
<comment type="subunit">
    <text evidence="4">Might form dimers or tetramers of disulfide-linked A and B chains.</text>
</comment>
<feature type="domain" description="Ricin B lectin" evidence="6">
    <location>
        <begin position="334"/>
        <end position="461"/>
    </location>
</feature>
<dbReference type="GO" id="GO:0090729">
    <property type="term" value="F:toxin activity"/>
    <property type="evidence" value="ECO:0007669"/>
    <property type="project" value="UniProtKB-KW"/>
</dbReference>
<dbReference type="InterPro" id="IPR036041">
    <property type="entry name" value="Ribosome-inact_prot_sf"/>
</dbReference>
<evidence type="ECO:0000259" key="6">
    <source>
        <dbReference type="SMART" id="SM00458"/>
    </source>
</evidence>
<dbReference type="CDD" id="cd23444">
    <property type="entry name" value="beta-trefoil_Ricin_RIPs_II_rpt2"/>
    <property type="match status" value="1"/>
</dbReference>
<dbReference type="InterPro" id="IPR017989">
    <property type="entry name" value="Ribosome_inactivat_1/2"/>
</dbReference>
<accession>A0A1U8PLT4</accession>
<dbReference type="InterPro" id="IPR016139">
    <property type="entry name" value="Ribosome_inactivat_prot_sub2"/>
</dbReference>
<proteinExistence type="inferred from homology"/>
<dbReference type="RefSeq" id="XP_016751164.1">
    <property type="nucleotide sequence ID" value="XM_016895675.2"/>
</dbReference>
<dbReference type="GO" id="GO:0030598">
    <property type="term" value="F:rRNA N-glycosylase activity"/>
    <property type="evidence" value="ECO:0007669"/>
    <property type="project" value="UniProtKB-EC"/>
</dbReference>
<evidence type="ECO:0000256" key="4">
    <source>
        <dbReference type="RuleBase" id="RU004915"/>
    </source>
</evidence>
<keyword evidence="3" id="KW-0325">Glycoprotein</keyword>
<dbReference type="Gene3D" id="2.80.10.50">
    <property type="match status" value="2"/>
</dbReference>
<feature type="domain" description="Ricin B lectin" evidence="6">
    <location>
        <begin position="465"/>
        <end position="587"/>
    </location>
</feature>
<dbReference type="PANTHER" id="PTHR33453:SF34">
    <property type="entry name" value="RIBOSOME-INACTIVATING PROTEIN"/>
    <property type="match status" value="1"/>
</dbReference>
<keyword evidence="5" id="KW-0732">Signal</keyword>
<dbReference type="OrthoDB" id="1642280at2759"/>
<dbReference type="Gene3D" id="3.40.420.10">
    <property type="entry name" value="Ricin (A subunit), domain 1"/>
    <property type="match status" value="1"/>
</dbReference>
<keyword evidence="2" id="KW-1015">Disulfide bond</keyword>
<dbReference type="PaxDb" id="3635-A0A1U8PLT4"/>
<comment type="similarity">
    <text evidence="4">Belongs to the ribosome-inactivating protein family.</text>
</comment>
<keyword evidence="4" id="KW-0611">Plant defense</keyword>
<evidence type="ECO:0000256" key="1">
    <source>
        <dbReference type="ARBA" id="ARBA00010414"/>
    </source>
</evidence>
<comment type="similarity">
    <text evidence="1">In the N-terminal section; belongs to the ribosome-inactivating protein family. Type 2 RIP subfamily.</text>
</comment>
<dbReference type="SMART" id="SM00458">
    <property type="entry name" value="RICIN"/>
    <property type="match status" value="2"/>
</dbReference>
<dbReference type="PROSITE" id="PS50231">
    <property type="entry name" value="RICIN_B_LECTIN"/>
    <property type="match status" value="2"/>
</dbReference>
<evidence type="ECO:0000313" key="7">
    <source>
        <dbReference type="Proteomes" id="UP000818029"/>
    </source>
</evidence>
<reference evidence="7" key="1">
    <citation type="journal article" date="2020" name="Nat. Genet.">
        <title>Genomic diversifications of five Gossypium allopolyploid species and their impact on cotton improvement.</title>
        <authorList>
            <person name="Chen Z.J."/>
            <person name="Sreedasyam A."/>
            <person name="Ando A."/>
            <person name="Song Q."/>
            <person name="De Santiago L.M."/>
            <person name="Hulse-Kemp A.M."/>
            <person name="Ding M."/>
            <person name="Ye W."/>
            <person name="Kirkbride R.C."/>
            <person name="Jenkins J."/>
            <person name="Plott C."/>
            <person name="Lovell J."/>
            <person name="Lin Y.M."/>
            <person name="Vaughn R."/>
            <person name="Liu B."/>
            <person name="Simpson S."/>
            <person name="Scheffler B.E."/>
            <person name="Wen L."/>
            <person name="Saski C.A."/>
            <person name="Grover C.E."/>
            <person name="Hu G."/>
            <person name="Conover J.L."/>
            <person name="Carlson J.W."/>
            <person name="Shu S."/>
            <person name="Boston L.B."/>
            <person name="Williams M."/>
            <person name="Peterson D.G."/>
            <person name="McGee K."/>
            <person name="Jones D.C."/>
            <person name="Wendel J.F."/>
            <person name="Stelly D.M."/>
            <person name="Grimwood J."/>
            <person name="Schmutz J."/>
        </authorList>
    </citation>
    <scope>NUCLEOTIDE SEQUENCE [LARGE SCALE GENOMIC DNA]</scope>
    <source>
        <strain evidence="7">cv. TM-1</strain>
    </source>
</reference>
<evidence type="ECO:0000256" key="2">
    <source>
        <dbReference type="ARBA" id="ARBA00023157"/>
    </source>
</evidence>
<dbReference type="KEGG" id="ghi:107959588"/>
<keyword evidence="4" id="KW-0800">Toxin</keyword>
<feature type="chain" id="PRO_5010537718" description="Ribosome-inactivating protein" evidence="5">
    <location>
        <begin position="24"/>
        <end position="589"/>
    </location>
</feature>
<dbReference type="InterPro" id="IPR001574">
    <property type="entry name" value="Ribosome_inactivat_prot"/>
</dbReference>
<dbReference type="GeneID" id="107959588"/>
<dbReference type="CDD" id="cd23443">
    <property type="entry name" value="beta-trefoil_Ricin_RIPs_II_rpt1"/>
    <property type="match status" value="1"/>
</dbReference>
<dbReference type="SUPFAM" id="SSF50370">
    <property type="entry name" value="Ricin B-like lectins"/>
    <property type="match status" value="2"/>
</dbReference>
<dbReference type="InterPro" id="IPR035992">
    <property type="entry name" value="Ricin_B-like_lectins"/>
</dbReference>
<comment type="function">
    <text evidence="4">The A chain is responsible for inhibiting protein synthesis through the catalytic inactivation of 60S ribosomal subunits by removing adenine from position 4,324 of 28S rRNA. The B chain binds to cell receptors and probably facilitates the entry into the cell of the A chain; B chains are also responsible for cell agglutination (lectin activity).</text>
</comment>
<dbReference type="GO" id="GO:0006952">
    <property type="term" value="P:defense response"/>
    <property type="evidence" value="ECO:0007669"/>
    <property type="project" value="UniProtKB-KW"/>
</dbReference>
<organism evidence="7 8">
    <name type="scientific">Gossypium hirsutum</name>
    <name type="common">Upland cotton</name>
    <name type="synonym">Gossypium mexicanum</name>
    <dbReference type="NCBI Taxonomy" id="3635"/>
    <lineage>
        <taxon>Eukaryota</taxon>
        <taxon>Viridiplantae</taxon>
        <taxon>Streptophyta</taxon>
        <taxon>Embryophyta</taxon>
        <taxon>Tracheophyta</taxon>
        <taxon>Spermatophyta</taxon>
        <taxon>Magnoliopsida</taxon>
        <taxon>eudicotyledons</taxon>
        <taxon>Gunneridae</taxon>
        <taxon>Pentapetalae</taxon>
        <taxon>rosids</taxon>
        <taxon>malvids</taxon>
        <taxon>Malvales</taxon>
        <taxon>Malvaceae</taxon>
        <taxon>Malvoideae</taxon>
        <taxon>Gossypium</taxon>
    </lineage>
</organism>
<keyword evidence="4" id="KW-0652">Protein synthesis inhibitor</keyword>